<comment type="caution">
    <text evidence="5">The sequence shown here is derived from an EMBL/GenBank/DDBJ whole genome shotgun (WGS) entry which is preliminary data.</text>
</comment>
<name>A0A1K0FCJ8_9ACTN</name>
<dbReference type="GO" id="GO:0005524">
    <property type="term" value="F:ATP binding"/>
    <property type="evidence" value="ECO:0007669"/>
    <property type="project" value="UniProtKB-KW"/>
</dbReference>
<reference evidence="5 6" key="1">
    <citation type="submission" date="2016-09" db="EMBL/GenBank/DDBJ databases">
        <title>Couchioplanes caeruleus draft genome sequence.</title>
        <authorList>
            <person name="Sheehan J."/>
            <person name="Caffrey P."/>
        </authorList>
    </citation>
    <scope>NUCLEOTIDE SEQUENCE [LARGE SCALE GENOMIC DNA]</scope>
    <source>
        <strain evidence="5 6">DSM 43634</strain>
    </source>
</reference>
<keyword evidence="1" id="KW-0547">Nucleotide-binding</keyword>
<keyword evidence="6" id="KW-1185">Reference proteome</keyword>
<gene>
    <name evidence="5" type="ORF">BG844_31925</name>
</gene>
<dbReference type="AlphaFoldDB" id="A0A1K0FCJ8"/>
<evidence type="ECO:0000313" key="5">
    <source>
        <dbReference type="EMBL" id="OJF10472.1"/>
    </source>
</evidence>
<dbReference type="CDD" id="cd00267">
    <property type="entry name" value="ABC_ATPase"/>
    <property type="match status" value="1"/>
</dbReference>
<dbReference type="PANTHER" id="PTHR43158">
    <property type="entry name" value="SKFA PEPTIDE EXPORT ATP-BINDING PROTEIN SKFE"/>
    <property type="match status" value="1"/>
</dbReference>
<feature type="region of interest" description="Disordered" evidence="3">
    <location>
        <begin position="262"/>
        <end position="373"/>
    </location>
</feature>
<feature type="domain" description="ABC transporter" evidence="4">
    <location>
        <begin position="4"/>
        <end position="214"/>
    </location>
</feature>
<protein>
    <recommendedName>
        <fullName evidence="4">ABC transporter domain-containing protein</fullName>
    </recommendedName>
</protein>
<evidence type="ECO:0000256" key="3">
    <source>
        <dbReference type="SAM" id="MobiDB-lite"/>
    </source>
</evidence>
<feature type="compositionally biased region" description="Low complexity" evidence="3">
    <location>
        <begin position="262"/>
        <end position="305"/>
    </location>
</feature>
<evidence type="ECO:0000256" key="1">
    <source>
        <dbReference type="ARBA" id="ARBA00022741"/>
    </source>
</evidence>
<proteinExistence type="predicted"/>
<feature type="compositionally biased region" description="Low complexity" evidence="3">
    <location>
        <begin position="313"/>
        <end position="336"/>
    </location>
</feature>
<evidence type="ECO:0000313" key="6">
    <source>
        <dbReference type="Proteomes" id="UP000182486"/>
    </source>
</evidence>
<dbReference type="Pfam" id="PF00005">
    <property type="entry name" value="ABC_tran"/>
    <property type="match status" value="1"/>
</dbReference>
<dbReference type="Proteomes" id="UP000182486">
    <property type="component" value="Unassembled WGS sequence"/>
</dbReference>
<dbReference type="GO" id="GO:0016887">
    <property type="term" value="F:ATP hydrolysis activity"/>
    <property type="evidence" value="ECO:0007669"/>
    <property type="project" value="InterPro"/>
</dbReference>
<dbReference type="PROSITE" id="PS50893">
    <property type="entry name" value="ABC_TRANSPORTER_2"/>
    <property type="match status" value="1"/>
</dbReference>
<evidence type="ECO:0000259" key="4">
    <source>
        <dbReference type="PROSITE" id="PS50893"/>
    </source>
</evidence>
<dbReference type="SMART" id="SM00382">
    <property type="entry name" value="AAA"/>
    <property type="match status" value="1"/>
</dbReference>
<dbReference type="SUPFAM" id="SSF52540">
    <property type="entry name" value="P-loop containing nucleoside triphosphate hydrolases"/>
    <property type="match status" value="1"/>
</dbReference>
<sequence>MSVLSARGAGVRRNRQWLFRDLDVSASAGDVVAIVGPPGSGRTTVLLALSQRFKLSAGRVELAGAAALGYVPGVCEPESVLTVAEHVRERALLIGRRADEVVLHGLDPAAKGFTLSPYEKRVLGLVLARIGEPQVVAVDAVDEGLDAGEREALWRLIADLAAEGVTVLVAAREVEEALVSTVVRLGGAVGEPVAGGGPVDKTDTIATVPIAVPAAAVPAAAVPTAAASAPATVAASAPASAAAQAPAGSDSLPTSLVAEPAPEPVAASSVEPVADAGSVESVADAESVEPVAASSSESVAASSDEPAADAESVEPAVDAESVESVAASSVEPAADAEPVDEPITEPIAEPVEAVSVSASDDHDHPIDHLGANK</sequence>
<organism evidence="5 6">
    <name type="scientific">Couchioplanes caeruleus subsp. caeruleus</name>
    <dbReference type="NCBI Taxonomy" id="56427"/>
    <lineage>
        <taxon>Bacteria</taxon>
        <taxon>Bacillati</taxon>
        <taxon>Actinomycetota</taxon>
        <taxon>Actinomycetes</taxon>
        <taxon>Micromonosporales</taxon>
        <taxon>Micromonosporaceae</taxon>
        <taxon>Couchioplanes</taxon>
    </lineage>
</organism>
<accession>A0A1K0FCJ8</accession>
<dbReference type="InterPro" id="IPR027417">
    <property type="entry name" value="P-loop_NTPase"/>
</dbReference>
<dbReference type="PANTHER" id="PTHR43158:SF2">
    <property type="entry name" value="SKFA PEPTIDE EXPORT ATP-BINDING PROTEIN SKFE"/>
    <property type="match status" value="1"/>
</dbReference>
<evidence type="ECO:0000256" key="2">
    <source>
        <dbReference type="ARBA" id="ARBA00022840"/>
    </source>
</evidence>
<dbReference type="EMBL" id="MEIA01000476">
    <property type="protein sequence ID" value="OJF10472.1"/>
    <property type="molecule type" value="Genomic_DNA"/>
</dbReference>
<keyword evidence="2" id="KW-0067">ATP-binding</keyword>
<dbReference type="InterPro" id="IPR003439">
    <property type="entry name" value="ABC_transporter-like_ATP-bd"/>
</dbReference>
<dbReference type="Gene3D" id="3.40.50.300">
    <property type="entry name" value="P-loop containing nucleotide triphosphate hydrolases"/>
    <property type="match status" value="1"/>
</dbReference>
<dbReference type="InterPro" id="IPR003593">
    <property type="entry name" value="AAA+_ATPase"/>
</dbReference>